<sequence length="149" mass="16887">MGVPMIEQEHFPPVTISTGDYDRLTFIASFGLNFRQDRPTAAMLANELLRATVVTPRAIPPSVVMMHSRIEFRNNITWEVRSATLVYPDEADNQVDKVSVLSPEGAALIGLSEGQSITWRAPEEWHSLTLLRVLYQPHGRFVEPWRELS</sequence>
<dbReference type="GO" id="GO:0016301">
    <property type="term" value="F:kinase activity"/>
    <property type="evidence" value="ECO:0007669"/>
    <property type="project" value="UniProtKB-KW"/>
</dbReference>
<dbReference type="PANTHER" id="PTHR30437:SF5">
    <property type="entry name" value="REGULATOR OF NUCLEOSIDE DIPHOSPHATE KINASE"/>
    <property type="match status" value="1"/>
</dbReference>
<dbReference type="InterPro" id="IPR001437">
    <property type="entry name" value="Tscrpt_elong_fac_GreA/B_C"/>
</dbReference>
<name>A0A7W4VL67_9HYPH</name>
<dbReference type="InterPro" id="IPR036953">
    <property type="entry name" value="GreA/GreB_C_sf"/>
</dbReference>
<dbReference type="SUPFAM" id="SSF54534">
    <property type="entry name" value="FKBP-like"/>
    <property type="match status" value="1"/>
</dbReference>
<dbReference type="Proteomes" id="UP000532010">
    <property type="component" value="Unassembled WGS sequence"/>
</dbReference>
<accession>A0A7W4VL67</accession>
<dbReference type="InterPro" id="IPR029462">
    <property type="entry name" value="Rnk_N"/>
</dbReference>
<dbReference type="EMBL" id="JACHWB010000002">
    <property type="protein sequence ID" value="MBB3019166.1"/>
    <property type="molecule type" value="Genomic_DNA"/>
</dbReference>
<dbReference type="GO" id="GO:0070063">
    <property type="term" value="F:RNA polymerase binding"/>
    <property type="evidence" value="ECO:0007669"/>
    <property type="project" value="InterPro"/>
</dbReference>
<feature type="domain" description="Transcription elongation factor GreA/GreB C-terminal" evidence="1">
    <location>
        <begin position="61"/>
        <end position="133"/>
    </location>
</feature>
<proteinExistence type="predicted"/>
<dbReference type="GO" id="GO:0006354">
    <property type="term" value="P:DNA-templated transcription elongation"/>
    <property type="evidence" value="ECO:0007669"/>
    <property type="project" value="TreeGrafter"/>
</dbReference>
<keyword evidence="4" id="KW-1185">Reference proteome</keyword>
<protein>
    <submittedName>
        <fullName evidence="3">Regulator of nucleoside diphosphate kinase</fullName>
    </submittedName>
</protein>
<evidence type="ECO:0000313" key="3">
    <source>
        <dbReference type="EMBL" id="MBB3019166.1"/>
    </source>
</evidence>
<feature type="domain" description="Regulator of nucleoside diphosphate kinase N-terminal" evidence="2">
    <location>
        <begin position="12"/>
        <end position="54"/>
    </location>
</feature>
<evidence type="ECO:0000259" key="1">
    <source>
        <dbReference type="Pfam" id="PF01272"/>
    </source>
</evidence>
<dbReference type="NCBIfam" id="NF004396">
    <property type="entry name" value="PRK05753.1"/>
    <property type="match status" value="1"/>
</dbReference>
<dbReference type="InterPro" id="IPR023459">
    <property type="entry name" value="Tscrpt_elong_fac_GreA/B_fam"/>
</dbReference>
<gene>
    <name evidence="3" type="ORF">FHR70_002220</name>
</gene>
<evidence type="ECO:0000313" key="4">
    <source>
        <dbReference type="Proteomes" id="UP000532010"/>
    </source>
</evidence>
<dbReference type="GO" id="GO:0003677">
    <property type="term" value="F:DNA binding"/>
    <property type="evidence" value="ECO:0007669"/>
    <property type="project" value="InterPro"/>
</dbReference>
<comment type="caution">
    <text evidence="3">The sequence shown here is derived from an EMBL/GenBank/DDBJ whole genome shotgun (WGS) entry which is preliminary data.</text>
</comment>
<reference evidence="3 4" key="1">
    <citation type="submission" date="2020-08" db="EMBL/GenBank/DDBJ databases">
        <title>The Agave Microbiome: Exploring the role of microbial communities in plant adaptations to desert environments.</title>
        <authorList>
            <person name="Partida-Martinez L.P."/>
        </authorList>
    </citation>
    <scope>NUCLEOTIDE SEQUENCE [LARGE SCALE GENOMIC DNA]</scope>
    <source>
        <strain evidence="3 4">AT3.9</strain>
    </source>
</reference>
<dbReference type="PANTHER" id="PTHR30437">
    <property type="entry name" value="TRANSCRIPTION ELONGATION FACTOR GREA"/>
    <property type="match status" value="1"/>
</dbReference>
<evidence type="ECO:0000259" key="2">
    <source>
        <dbReference type="Pfam" id="PF14760"/>
    </source>
</evidence>
<dbReference type="Pfam" id="PF01272">
    <property type="entry name" value="GreA_GreB"/>
    <property type="match status" value="1"/>
</dbReference>
<dbReference type="GO" id="GO:0032784">
    <property type="term" value="P:regulation of DNA-templated transcription elongation"/>
    <property type="evidence" value="ECO:0007669"/>
    <property type="project" value="InterPro"/>
</dbReference>
<dbReference type="Gene3D" id="3.10.50.30">
    <property type="entry name" value="Transcription elongation factor, GreA/GreB, C-terminal domain"/>
    <property type="match status" value="1"/>
</dbReference>
<organism evidence="3 4">
    <name type="scientific">Microvirga lupini</name>
    <dbReference type="NCBI Taxonomy" id="420324"/>
    <lineage>
        <taxon>Bacteria</taxon>
        <taxon>Pseudomonadati</taxon>
        <taxon>Pseudomonadota</taxon>
        <taxon>Alphaproteobacteria</taxon>
        <taxon>Hyphomicrobiales</taxon>
        <taxon>Methylobacteriaceae</taxon>
        <taxon>Microvirga</taxon>
    </lineage>
</organism>
<keyword evidence="3" id="KW-0808">Transferase</keyword>
<dbReference type="AlphaFoldDB" id="A0A7W4VL67"/>
<dbReference type="Pfam" id="PF14760">
    <property type="entry name" value="Rnk_N"/>
    <property type="match status" value="1"/>
</dbReference>
<dbReference type="RefSeq" id="WP_246408010.1">
    <property type="nucleotide sequence ID" value="NZ_JACHWB010000002.1"/>
</dbReference>
<keyword evidence="3" id="KW-0418">Kinase</keyword>